<proteinExistence type="predicted"/>
<protein>
    <submittedName>
        <fullName evidence="1">11776_t:CDS:1</fullName>
    </submittedName>
</protein>
<evidence type="ECO:0000313" key="2">
    <source>
        <dbReference type="Proteomes" id="UP000789706"/>
    </source>
</evidence>
<comment type="caution">
    <text evidence="1">The sequence shown here is derived from an EMBL/GenBank/DDBJ whole genome shotgun (WGS) entry which is preliminary data.</text>
</comment>
<keyword evidence="2" id="KW-1185">Reference proteome</keyword>
<accession>A0A9N9ASG5</accession>
<reference evidence="1" key="1">
    <citation type="submission" date="2021-06" db="EMBL/GenBank/DDBJ databases">
        <authorList>
            <person name="Kallberg Y."/>
            <person name="Tangrot J."/>
            <person name="Rosling A."/>
        </authorList>
    </citation>
    <scope>NUCLEOTIDE SEQUENCE</scope>
    <source>
        <strain evidence="1">AZ414A</strain>
    </source>
</reference>
<gene>
    <name evidence="1" type="ORF">DEBURN_LOCUS6594</name>
</gene>
<dbReference type="EMBL" id="CAJVPK010000694">
    <property type="protein sequence ID" value="CAG8540682.1"/>
    <property type="molecule type" value="Genomic_DNA"/>
</dbReference>
<organism evidence="1 2">
    <name type="scientific">Diversispora eburnea</name>
    <dbReference type="NCBI Taxonomy" id="1213867"/>
    <lineage>
        <taxon>Eukaryota</taxon>
        <taxon>Fungi</taxon>
        <taxon>Fungi incertae sedis</taxon>
        <taxon>Mucoromycota</taxon>
        <taxon>Glomeromycotina</taxon>
        <taxon>Glomeromycetes</taxon>
        <taxon>Diversisporales</taxon>
        <taxon>Diversisporaceae</taxon>
        <taxon>Diversispora</taxon>
    </lineage>
</organism>
<name>A0A9N9ASG5_9GLOM</name>
<sequence>MTNMKICFQSKDEEPVDDEVITTHAPEVDDKDIDVVNTD</sequence>
<dbReference type="Proteomes" id="UP000789706">
    <property type="component" value="Unassembled WGS sequence"/>
</dbReference>
<evidence type="ECO:0000313" key="1">
    <source>
        <dbReference type="EMBL" id="CAG8540682.1"/>
    </source>
</evidence>
<dbReference type="AlphaFoldDB" id="A0A9N9ASG5"/>